<sequence>MEYGPVRLRSATAISDSDQRPATAYIVRLSVAGFSDRNQRLLLTAVVVLFV</sequence>
<dbReference type="EMBL" id="GL348713">
    <property type="protein sequence ID" value="EFH70389.1"/>
    <property type="molecule type" value="Genomic_DNA"/>
</dbReference>
<accession>D7KD48</accession>
<dbReference type="HOGENOM" id="CLU_3109128_0_0_1"/>
<proteinExistence type="predicted"/>
<evidence type="ECO:0000313" key="2">
    <source>
        <dbReference type="Proteomes" id="UP000008694"/>
    </source>
</evidence>
<name>D7KD48_ARALL</name>
<dbReference type="Proteomes" id="UP000008694">
    <property type="component" value="Unassembled WGS sequence"/>
</dbReference>
<dbReference type="Gramene" id="scaffold_104497.1">
    <property type="protein sequence ID" value="scaffold_104497.1"/>
    <property type="gene ID" value="scaffold_104497.1"/>
</dbReference>
<organism evidence="2">
    <name type="scientific">Arabidopsis lyrata subsp. lyrata</name>
    <name type="common">Lyre-leaved rock-cress</name>
    <dbReference type="NCBI Taxonomy" id="81972"/>
    <lineage>
        <taxon>Eukaryota</taxon>
        <taxon>Viridiplantae</taxon>
        <taxon>Streptophyta</taxon>
        <taxon>Embryophyta</taxon>
        <taxon>Tracheophyta</taxon>
        <taxon>Spermatophyta</taxon>
        <taxon>Magnoliopsida</taxon>
        <taxon>eudicotyledons</taxon>
        <taxon>Gunneridae</taxon>
        <taxon>Pentapetalae</taxon>
        <taxon>rosids</taxon>
        <taxon>malvids</taxon>
        <taxon>Brassicales</taxon>
        <taxon>Brassicaceae</taxon>
        <taxon>Camelineae</taxon>
        <taxon>Arabidopsis</taxon>
    </lineage>
</organism>
<evidence type="ECO:0000313" key="1">
    <source>
        <dbReference type="EMBL" id="EFH70389.1"/>
    </source>
</evidence>
<dbReference type="AlphaFoldDB" id="D7KD48"/>
<keyword evidence="2" id="KW-1185">Reference proteome</keyword>
<protein>
    <submittedName>
        <fullName evidence="1">Predicted protein</fullName>
    </submittedName>
</protein>
<gene>
    <name evidence="1" type="ORF">ARALYDRAFT_891703</name>
</gene>
<reference evidence="2" key="1">
    <citation type="journal article" date="2011" name="Nat. Genet.">
        <title>The Arabidopsis lyrata genome sequence and the basis of rapid genome size change.</title>
        <authorList>
            <person name="Hu T.T."/>
            <person name="Pattyn P."/>
            <person name="Bakker E.G."/>
            <person name="Cao J."/>
            <person name="Cheng J.-F."/>
            <person name="Clark R.M."/>
            <person name="Fahlgren N."/>
            <person name="Fawcett J.A."/>
            <person name="Grimwood J."/>
            <person name="Gundlach H."/>
            <person name="Haberer G."/>
            <person name="Hollister J.D."/>
            <person name="Ossowski S."/>
            <person name="Ottilar R.P."/>
            <person name="Salamov A.A."/>
            <person name="Schneeberger K."/>
            <person name="Spannagl M."/>
            <person name="Wang X."/>
            <person name="Yang L."/>
            <person name="Nasrallah M.E."/>
            <person name="Bergelson J."/>
            <person name="Carrington J.C."/>
            <person name="Gaut B.S."/>
            <person name="Schmutz J."/>
            <person name="Mayer K.F.X."/>
            <person name="Van de Peer Y."/>
            <person name="Grigoriev I.V."/>
            <person name="Nordborg M."/>
            <person name="Weigel D."/>
            <person name="Guo Y.-L."/>
        </authorList>
    </citation>
    <scope>NUCLEOTIDE SEQUENCE [LARGE SCALE GENOMIC DNA]</scope>
    <source>
        <strain evidence="2">cv. MN47</strain>
    </source>
</reference>